<feature type="transmembrane region" description="Helical" evidence="10">
    <location>
        <begin position="346"/>
        <end position="366"/>
    </location>
</feature>
<keyword evidence="5 10" id="KW-0808">Transferase</keyword>
<dbReference type="EC" id="2.4.1.-" evidence="10"/>
<feature type="transmembrane region" description="Helical" evidence="10">
    <location>
        <begin position="304"/>
        <end position="325"/>
    </location>
</feature>
<feature type="transmembrane region" description="Helical" evidence="10">
    <location>
        <begin position="153"/>
        <end position="172"/>
    </location>
</feature>
<dbReference type="UniPathway" id="UPA00378"/>
<evidence type="ECO:0000256" key="4">
    <source>
        <dbReference type="ARBA" id="ARBA00022676"/>
    </source>
</evidence>
<accession>A0A0R3W4K7</accession>
<evidence type="ECO:0000313" key="11">
    <source>
        <dbReference type="EMBL" id="VDK34295.1"/>
    </source>
</evidence>
<evidence type="ECO:0000256" key="8">
    <source>
        <dbReference type="ARBA" id="ARBA00022989"/>
    </source>
</evidence>
<dbReference type="PANTHER" id="PTHR12413:SF2">
    <property type="entry name" value="DOLICHYL PYROPHOSPHATE GLC1MAN9GLCNAC2 ALPHA-1,3-GLUCOSYLTRANSFERASE-RELATED"/>
    <property type="match status" value="1"/>
</dbReference>
<feature type="transmembrane region" description="Helical" evidence="10">
    <location>
        <begin position="184"/>
        <end position="207"/>
    </location>
</feature>
<protein>
    <recommendedName>
        <fullName evidence="10">Alpha-1,3-glucosyltransferase</fullName>
        <ecNumber evidence="10">2.4.1.-</ecNumber>
    </recommendedName>
</protein>
<evidence type="ECO:0000256" key="7">
    <source>
        <dbReference type="ARBA" id="ARBA00022824"/>
    </source>
</evidence>
<evidence type="ECO:0000256" key="2">
    <source>
        <dbReference type="ARBA" id="ARBA00004922"/>
    </source>
</evidence>
<dbReference type="WBParaSite" id="TASK_0000497201-mRNA-1">
    <property type="protein sequence ID" value="TASK_0000497201-mRNA-1"/>
    <property type="gene ID" value="TASK_0000497201"/>
</dbReference>
<keyword evidence="4 10" id="KW-0328">Glycosyltransferase</keyword>
<evidence type="ECO:0000256" key="3">
    <source>
        <dbReference type="ARBA" id="ARBA00008715"/>
    </source>
</evidence>
<evidence type="ECO:0000256" key="10">
    <source>
        <dbReference type="RuleBase" id="RU363110"/>
    </source>
</evidence>
<reference evidence="11 12" key="2">
    <citation type="submission" date="2018-11" db="EMBL/GenBank/DDBJ databases">
        <authorList>
            <consortium name="Pathogen Informatics"/>
        </authorList>
    </citation>
    <scope>NUCLEOTIDE SEQUENCE [LARGE SCALE GENOMIC DNA]</scope>
</reference>
<dbReference type="InterPro" id="IPR004856">
    <property type="entry name" value="Glyco_trans_ALG6/ALG8"/>
</dbReference>
<dbReference type="GO" id="GO:0005789">
    <property type="term" value="C:endoplasmic reticulum membrane"/>
    <property type="evidence" value="ECO:0007669"/>
    <property type="project" value="UniProtKB-SubCell"/>
</dbReference>
<gene>
    <name evidence="11" type="ORF">TASK_LOCUS4973</name>
</gene>
<evidence type="ECO:0000256" key="6">
    <source>
        <dbReference type="ARBA" id="ARBA00022692"/>
    </source>
</evidence>
<keyword evidence="9 10" id="KW-0472">Membrane</keyword>
<organism evidence="13">
    <name type="scientific">Taenia asiatica</name>
    <name type="common">Asian tapeworm</name>
    <dbReference type="NCBI Taxonomy" id="60517"/>
    <lineage>
        <taxon>Eukaryota</taxon>
        <taxon>Metazoa</taxon>
        <taxon>Spiralia</taxon>
        <taxon>Lophotrochozoa</taxon>
        <taxon>Platyhelminthes</taxon>
        <taxon>Cestoda</taxon>
        <taxon>Eucestoda</taxon>
        <taxon>Cyclophyllidea</taxon>
        <taxon>Taeniidae</taxon>
        <taxon>Taenia</taxon>
    </lineage>
</organism>
<keyword evidence="6 10" id="KW-0812">Transmembrane</keyword>
<feature type="transmembrane region" description="Helical" evidence="10">
    <location>
        <begin position="372"/>
        <end position="389"/>
    </location>
</feature>
<comment type="pathway">
    <text evidence="2 10">Protein modification; protein glycosylation.</text>
</comment>
<keyword evidence="12" id="KW-1185">Reference proteome</keyword>
<dbReference type="PANTHER" id="PTHR12413">
    <property type="entry name" value="DOLICHYL GLYCOSYLTRANSFERASE"/>
    <property type="match status" value="1"/>
</dbReference>
<feature type="transmembrane region" description="Helical" evidence="10">
    <location>
        <begin position="121"/>
        <end position="141"/>
    </location>
</feature>
<keyword evidence="7 10" id="KW-0256">Endoplasmic reticulum</keyword>
<dbReference type="EMBL" id="UYRS01018383">
    <property type="protein sequence ID" value="VDK34295.1"/>
    <property type="molecule type" value="Genomic_DNA"/>
</dbReference>
<feature type="transmembrane region" description="Helical" evidence="10">
    <location>
        <begin position="410"/>
        <end position="430"/>
    </location>
</feature>
<feature type="transmembrane region" description="Helical" evidence="10">
    <location>
        <begin position="442"/>
        <end position="463"/>
    </location>
</feature>
<dbReference type="Pfam" id="PF03155">
    <property type="entry name" value="Alg6_Alg8"/>
    <property type="match status" value="1"/>
</dbReference>
<dbReference type="STRING" id="60517.A0A0R3W4K7"/>
<evidence type="ECO:0000313" key="13">
    <source>
        <dbReference type="WBParaSite" id="TASK_0000497201-mRNA-1"/>
    </source>
</evidence>
<dbReference type="AlphaFoldDB" id="A0A0R3W4K7"/>
<sequence length="496" mass="56795">MLVYAVQIIVAAAAFKSLLFEAYHSTDFEVHRNWLAITYSTNASEWYTEATSQWTLDYPPLFAYFEWILAQIGSRVDSKMVVLSAKPYSSLATVYFQRLTVLASECFLICSIYIHFQYNGFLFGILFLSILKAFQGSYLWSGFWFSVLLNFKHIFVYVAPVYFVFMLLHYCVRKEKGRMKVMLNHLFVMAAVVVIVFAASLAPFIYWGKLGDLRARLFPFQRGLCHSYWAPNFWALYNAADKMLSLSSHLCLSKPAGSWPNQVPMTSGLTGNYEHLCLPTIRPLHTAVLTVLFMLSIQAVDSGFILLRSIVAAAWSSFLFGWHVHEKAVLMTTLPLTFLAVASRRLRGISFYVNTVAHFSLLPLIFTPDEQLIVLSSYLLYTLTQYFLLGRSSNPVTGGRLFTLWPHLTSLARVHLLGLIPLLLASRILLPYAYPHLEFLPLMLTSVYCAVGLLVAFLVYVWINFVWFWVEKQTEVEDEAENEFYQAKASFFKKND</sequence>
<feature type="transmembrane region" description="Helical" evidence="10">
    <location>
        <begin position="95"/>
        <end position="114"/>
    </location>
</feature>
<evidence type="ECO:0000256" key="9">
    <source>
        <dbReference type="ARBA" id="ARBA00023136"/>
    </source>
</evidence>
<proteinExistence type="inferred from homology"/>
<name>A0A0R3W4K7_TAEAS</name>
<evidence type="ECO:0000256" key="1">
    <source>
        <dbReference type="ARBA" id="ARBA00004477"/>
    </source>
</evidence>
<comment type="similarity">
    <text evidence="3 10">Belongs to the ALG6/ALG8 glucosyltransferase family.</text>
</comment>
<evidence type="ECO:0000313" key="12">
    <source>
        <dbReference type="Proteomes" id="UP000282613"/>
    </source>
</evidence>
<dbReference type="GO" id="GO:0006487">
    <property type="term" value="P:protein N-linked glycosylation"/>
    <property type="evidence" value="ECO:0007669"/>
    <property type="project" value="TreeGrafter"/>
</dbReference>
<comment type="subcellular location">
    <subcellularLocation>
        <location evidence="1 10">Endoplasmic reticulum membrane</location>
        <topology evidence="1 10">Multi-pass membrane protein</topology>
    </subcellularLocation>
</comment>
<evidence type="ECO:0000256" key="5">
    <source>
        <dbReference type="ARBA" id="ARBA00022679"/>
    </source>
</evidence>
<reference evidence="13" key="1">
    <citation type="submission" date="2017-02" db="UniProtKB">
        <authorList>
            <consortium name="WormBaseParasite"/>
        </authorList>
    </citation>
    <scope>IDENTIFICATION</scope>
</reference>
<dbReference type="OrthoDB" id="1689333at2759"/>
<dbReference type="Proteomes" id="UP000282613">
    <property type="component" value="Unassembled WGS sequence"/>
</dbReference>
<dbReference type="GO" id="GO:0042283">
    <property type="term" value="F:dolichyl pyrophosphate Glc1Man9GlcNAc2 alpha-1,3-glucosyltransferase activity"/>
    <property type="evidence" value="ECO:0007669"/>
    <property type="project" value="TreeGrafter"/>
</dbReference>
<keyword evidence="8 10" id="KW-1133">Transmembrane helix</keyword>